<feature type="domain" description="Metallo-beta-lactamase" evidence="1">
    <location>
        <begin position="19"/>
        <end position="225"/>
    </location>
</feature>
<gene>
    <name evidence="2" type="ORF">DB31_0694</name>
</gene>
<accession>A0A085WXL8</accession>
<dbReference type="PANTHER" id="PTHR46018">
    <property type="entry name" value="ZINC PHOSPHODIESTERASE ELAC PROTEIN 1"/>
    <property type="match status" value="1"/>
</dbReference>
<evidence type="ECO:0000259" key="1">
    <source>
        <dbReference type="SMART" id="SM00849"/>
    </source>
</evidence>
<dbReference type="EMBL" id="JMCB01000001">
    <property type="protein sequence ID" value="KFE72431.1"/>
    <property type="molecule type" value="Genomic_DNA"/>
</dbReference>
<dbReference type="GO" id="GO:0042781">
    <property type="term" value="F:3'-tRNA processing endoribonuclease activity"/>
    <property type="evidence" value="ECO:0007669"/>
    <property type="project" value="TreeGrafter"/>
</dbReference>
<dbReference type="PATRIC" id="fig|394096.3.peg.687"/>
<dbReference type="Gene3D" id="3.60.15.10">
    <property type="entry name" value="Ribonuclease Z/Hydroxyacylglutathione hydrolase-like"/>
    <property type="match status" value="1"/>
</dbReference>
<name>A0A085WXL8_9BACT</name>
<organism evidence="2 3">
    <name type="scientific">Hyalangium minutum</name>
    <dbReference type="NCBI Taxonomy" id="394096"/>
    <lineage>
        <taxon>Bacteria</taxon>
        <taxon>Pseudomonadati</taxon>
        <taxon>Myxococcota</taxon>
        <taxon>Myxococcia</taxon>
        <taxon>Myxococcales</taxon>
        <taxon>Cystobacterineae</taxon>
        <taxon>Archangiaceae</taxon>
        <taxon>Hyalangium</taxon>
    </lineage>
</organism>
<dbReference type="PANTHER" id="PTHR46018:SF7">
    <property type="entry name" value="RIBONUCLEASE Z"/>
    <property type="match status" value="1"/>
</dbReference>
<dbReference type="Proteomes" id="UP000028725">
    <property type="component" value="Unassembled WGS sequence"/>
</dbReference>
<dbReference type="SMART" id="SM00849">
    <property type="entry name" value="Lactamase_B"/>
    <property type="match status" value="1"/>
</dbReference>
<proteinExistence type="predicted"/>
<dbReference type="AlphaFoldDB" id="A0A085WXL8"/>
<evidence type="ECO:0000313" key="3">
    <source>
        <dbReference type="Proteomes" id="UP000028725"/>
    </source>
</evidence>
<dbReference type="InterPro" id="IPR036866">
    <property type="entry name" value="RibonucZ/Hydroxyglut_hydro"/>
</dbReference>
<sequence>MSLTFIPLGVGDAFSALRYSSCLAVEAEGQVLLIDCPHPIRKMMREASESSGVPIDVDRVAGVALTHLHADHSSGLEGLGYFSFFLLHRKMPLLTHASVAKRLWEGHLAAGMECLIEKQGEAPNPKHFEDYFTHTPLTTEAPVQFGPFSIECRFTYHHLPTTALRIKAGGRSLGYSADTSFDEGLISWLAEADLVIHETNYGVHTPYAKLAELPSELRAKMKLIHYPDNFDLQASNIEPLAQGRRYTV</sequence>
<dbReference type="Pfam" id="PF23023">
    <property type="entry name" value="Anti-Pycsar_Apyc1"/>
    <property type="match status" value="1"/>
</dbReference>
<protein>
    <submittedName>
        <fullName evidence="2">Beta-lactamase domain protein</fullName>
    </submittedName>
</protein>
<dbReference type="SUPFAM" id="SSF56281">
    <property type="entry name" value="Metallo-hydrolase/oxidoreductase"/>
    <property type="match status" value="1"/>
</dbReference>
<reference evidence="2 3" key="1">
    <citation type="submission" date="2014-04" db="EMBL/GenBank/DDBJ databases">
        <title>Genome assembly of Hyalangium minutum DSM 14724.</title>
        <authorList>
            <person name="Sharma G."/>
            <person name="Subramanian S."/>
        </authorList>
    </citation>
    <scope>NUCLEOTIDE SEQUENCE [LARGE SCALE GENOMIC DNA]</scope>
    <source>
        <strain evidence="2 3">DSM 14724</strain>
    </source>
</reference>
<dbReference type="RefSeq" id="WP_044181738.1">
    <property type="nucleotide sequence ID" value="NZ_JMCB01000001.1"/>
</dbReference>
<keyword evidence="3" id="KW-1185">Reference proteome</keyword>
<dbReference type="InterPro" id="IPR001279">
    <property type="entry name" value="Metallo-B-lactamas"/>
</dbReference>
<dbReference type="STRING" id="394096.DB31_0694"/>
<comment type="caution">
    <text evidence="2">The sequence shown here is derived from an EMBL/GenBank/DDBJ whole genome shotgun (WGS) entry which is preliminary data.</text>
</comment>
<dbReference type="OrthoDB" id="9803916at2"/>
<evidence type="ECO:0000313" key="2">
    <source>
        <dbReference type="EMBL" id="KFE72431.1"/>
    </source>
</evidence>